<sequence>MRGPRSSGGVCGSIFPYDTSLPRTGTDVTEERSEEARRKAHDRGLYPAPLNEGRSRNMRANRRSDTKPEIALRSALHRLGYRYRKDLRLDLGSVKVRPDIVFTARKVAVFVDGCFWHVCPEHGRNPTTNEWYWAPKLRRNIERDRAADVALAEAGWQVVRLWEHETLERAVTAVTSVLEGGPEHVSDHMGSTGS</sequence>
<organism evidence="7 8">
    <name type="scientific">Nocardia iowensis</name>
    <dbReference type="NCBI Taxonomy" id="204891"/>
    <lineage>
        <taxon>Bacteria</taxon>
        <taxon>Bacillati</taxon>
        <taxon>Actinomycetota</taxon>
        <taxon>Actinomycetes</taxon>
        <taxon>Mycobacteriales</taxon>
        <taxon>Nocardiaceae</taxon>
        <taxon>Nocardia</taxon>
    </lineage>
</organism>
<keyword evidence="8" id="KW-1185">Reference proteome</keyword>
<keyword evidence="1" id="KW-0540">Nuclease</keyword>
<dbReference type="EMBL" id="CP078145">
    <property type="protein sequence ID" value="QXN89815.1"/>
    <property type="molecule type" value="Genomic_DNA"/>
</dbReference>
<evidence type="ECO:0000256" key="3">
    <source>
        <dbReference type="ARBA" id="ARBA00022763"/>
    </source>
</evidence>
<gene>
    <name evidence="7" type="ORF">KV110_30795</name>
</gene>
<protein>
    <submittedName>
        <fullName evidence="7">Very short patch repair endonuclease</fullName>
    </submittedName>
</protein>
<evidence type="ECO:0000313" key="8">
    <source>
        <dbReference type="Proteomes" id="UP000694257"/>
    </source>
</evidence>
<evidence type="ECO:0000256" key="4">
    <source>
        <dbReference type="ARBA" id="ARBA00022801"/>
    </source>
</evidence>
<keyword evidence="5" id="KW-0234">DNA repair</keyword>
<reference evidence="7 8" key="1">
    <citation type="submission" date="2021-07" db="EMBL/GenBank/DDBJ databases">
        <title>Whole Genome Sequence of Nocardia Iowensis.</title>
        <authorList>
            <person name="Lamm A."/>
            <person name="Collins-Fairclough A.M."/>
            <person name="Bunk B."/>
            <person name="Sproer C."/>
        </authorList>
    </citation>
    <scope>NUCLEOTIDE SEQUENCE [LARGE SCALE GENOMIC DNA]</scope>
    <source>
        <strain evidence="7 8">NRRL 5646</strain>
    </source>
</reference>
<accession>A0ABX8RJM5</accession>
<evidence type="ECO:0000256" key="5">
    <source>
        <dbReference type="ARBA" id="ARBA00023204"/>
    </source>
</evidence>
<keyword evidence="2 7" id="KW-0255">Endonuclease</keyword>
<dbReference type="GO" id="GO:0004519">
    <property type="term" value="F:endonuclease activity"/>
    <property type="evidence" value="ECO:0007669"/>
    <property type="project" value="UniProtKB-KW"/>
</dbReference>
<dbReference type="Proteomes" id="UP000694257">
    <property type="component" value="Chromosome"/>
</dbReference>
<name>A0ABX8RJM5_NOCIO</name>
<keyword evidence="4" id="KW-0378">Hydrolase</keyword>
<proteinExistence type="predicted"/>
<dbReference type="NCBIfam" id="TIGR00632">
    <property type="entry name" value="vsr"/>
    <property type="match status" value="1"/>
</dbReference>
<dbReference type="Pfam" id="PF03852">
    <property type="entry name" value="Vsr"/>
    <property type="match status" value="1"/>
</dbReference>
<evidence type="ECO:0000256" key="6">
    <source>
        <dbReference type="SAM" id="MobiDB-lite"/>
    </source>
</evidence>
<evidence type="ECO:0000256" key="1">
    <source>
        <dbReference type="ARBA" id="ARBA00022722"/>
    </source>
</evidence>
<keyword evidence="3" id="KW-0227">DNA damage</keyword>
<feature type="region of interest" description="Disordered" evidence="6">
    <location>
        <begin position="1"/>
        <end position="67"/>
    </location>
</feature>
<dbReference type="CDD" id="cd00221">
    <property type="entry name" value="Vsr"/>
    <property type="match status" value="1"/>
</dbReference>
<evidence type="ECO:0000313" key="7">
    <source>
        <dbReference type="EMBL" id="QXN89815.1"/>
    </source>
</evidence>
<evidence type="ECO:0000256" key="2">
    <source>
        <dbReference type="ARBA" id="ARBA00022759"/>
    </source>
</evidence>
<dbReference type="InterPro" id="IPR004603">
    <property type="entry name" value="DNA_mismatch_endonuc_vsr"/>
</dbReference>